<dbReference type="KEGG" id="caz:CARG_01715"/>
<keyword evidence="8" id="KW-1185">Reference proteome</keyword>
<dbReference type="NCBIfam" id="TIGR00121">
    <property type="entry name" value="birA_ligase"/>
    <property type="match status" value="1"/>
</dbReference>
<feature type="domain" description="BPL/LPL catalytic" evidence="6">
    <location>
        <begin position="7"/>
        <end position="197"/>
    </location>
</feature>
<gene>
    <name evidence="7" type="ORF">CARG_01715</name>
</gene>
<dbReference type="InterPro" id="IPR045864">
    <property type="entry name" value="aa-tRNA-synth_II/BPL/LPL"/>
</dbReference>
<evidence type="ECO:0000256" key="4">
    <source>
        <dbReference type="ARBA" id="ARBA00023267"/>
    </source>
</evidence>
<dbReference type="GO" id="GO:0005524">
    <property type="term" value="F:ATP binding"/>
    <property type="evidence" value="ECO:0007669"/>
    <property type="project" value="UniProtKB-KW"/>
</dbReference>
<dbReference type="Gene3D" id="2.30.30.100">
    <property type="match status" value="1"/>
</dbReference>
<dbReference type="Proteomes" id="UP000016943">
    <property type="component" value="Chromosome"/>
</dbReference>
<protein>
    <recommendedName>
        <fullName evidence="5">biotin--[biotin carboxyl-carrier protein] ligase</fullName>
        <ecNumber evidence="5">6.3.4.15</ecNumber>
    </recommendedName>
</protein>
<sequence length="270" mass="28636">MTSREPLDIDALRRSLPHYARIDYAPTMGSTNTELVAAANNGAPAWTATLTDYQTAGHGRGGRAWTAPENSQLILSVLIRPGADAIDNLGTMPLVTGLAIIDALKELGYDAALKWPNDVLLDGRKLCGILAEAVSLGHEPAFVIGLGLNISLTEEELPVPHAISLALADPSRTDTLNRTDIAACVLGALHTRLSAWARGDIQPLLRDYRQACATIGADVRVLLPGDTSLSGTVTDIADSGQLLVKDPRGVIHELSAGDVEHVRLRNGSYS</sequence>
<dbReference type="GO" id="GO:0004077">
    <property type="term" value="F:biotin--[biotin carboxyl-carrier protein] ligase activity"/>
    <property type="evidence" value="ECO:0007669"/>
    <property type="project" value="UniProtKB-EC"/>
</dbReference>
<evidence type="ECO:0000256" key="5">
    <source>
        <dbReference type="ARBA" id="ARBA00024227"/>
    </source>
</evidence>
<dbReference type="STRING" id="1348662.CARG_01715"/>
<name>U3GT59_9CORY</name>
<dbReference type="InterPro" id="IPR003142">
    <property type="entry name" value="BPL_C"/>
</dbReference>
<evidence type="ECO:0000313" key="8">
    <source>
        <dbReference type="Proteomes" id="UP000016943"/>
    </source>
</evidence>
<evidence type="ECO:0000256" key="3">
    <source>
        <dbReference type="ARBA" id="ARBA00022840"/>
    </source>
</evidence>
<organism evidence="7 8">
    <name type="scientific">Corynebacterium argentoratense DSM 44202</name>
    <dbReference type="NCBI Taxonomy" id="1348662"/>
    <lineage>
        <taxon>Bacteria</taxon>
        <taxon>Bacillati</taxon>
        <taxon>Actinomycetota</taxon>
        <taxon>Actinomycetes</taxon>
        <taxon>Mycobacteriales</taxon>
        <taxon>Corynebacteriaceae</taxon>
        <taxon>Corynebacterium</taxon>
    </lineage>
</organism>
<keyword evidence="4" id="KW-0092">Biotin</keyword>
<dbReference type="Gene3D" id="3.30.930.10">
    <property type="entry name" value="Bira Bifunctional Protein, Domain 2"/>
    <property type="match status" value="1"/>
</dbReference>
<evidence type="ECO:0000313" key="7">
    <source>
        <dbReference type="EMBL" id="AGU14514.1"/>
    </source>
</evidence>
<keyword evidence="2" id="KW-0547">Nucleotide-binding</keyword>
<keyword evidence="3" id="KW-0067">ATP-binding</keyword>
<evidence type="ECO:0000256" key="1">
    <source>
        <dbReference type="ARBA" id="ARBA00022598"/>
    </source>
</evidence>
<dbReference type="eggNOG" id="COG0340">
    <property type="taxonomic scope" value="Bacteria"/>
</dbReference>
<dbReference type="RefSeq" id="WP_020975652.1">
    <property type="nucleotide sequence ID" value="NC_022198.1"/>
</dbReference>
<accession>U3GT59</accession>
<dbReference type="EMBL" id="CP006365">
    <property type="protein sequence ID" value="AGU14514.1"/>
    <property type="molecule type" value="Genomic_DNA"/>
</dbReference>
<dbReference type="AlphaFoldDB" id="U3GT59"/>
<proteinExistence type="predicted"/>
<dbReference type="InterPro" id="IPR004143">
    <property type="entry name" value="BPL_LPL_catalytic"/>
</dbReference>
<dbReference type="PATRIC" id="fig|1348662.3.peg.336"/>
<dbReference type="Pfam" id="PF03099">
    <property type="entry name" value="BPL_LplA_LipB"/>
    <property type="match status" value="1"/>
</dbReference>
<dbReference type="PANTHER" id="PTHR12835">
    <property type="entry name" value="BIOTIN PROTEIN LIGASE"/>
    <property type="match status" value="1"/>
</dbReference>
<dbReference type="SUPFAM" id="SSF50037">
    <property type="entry name" value="C-terminal domain of transcriptional repressors"/>
    <property type="match status" value="1"/>
</dbReference>
<dbReference type="OrthoDB" id="9807064at2"/>
<dbReference type="Pfam" id="PF02237">
    <property type="entry name" value="BPL_C"/>
    <property type="match status" value="1"/>
</dbReference>
<reference evidence="7 8" key="1">
    <citation type="journal article" date="2013" name="Genome Announc.">
        <title>Whole-Genome Sequence of the Clinical Strain Corynebacterium argentoratense DSM 44202, Isolated from a Human Throat Specimen.</title>
        <authorList>
            <person name="Bomholt C."/>
            <person name="Glaub A."/>
            <person name="Gravermann K."/>
            <person name="Albersmeier A."/>
            <person name="Brinkrolf K."/>
            <person name="Ruckert C."/>
            <person name="Tauch A."/>
        </authorList>
    </citation>
    <scope>NUCLEOTIDE SEQUENCE [LARGE SCALE GENOMIC DNA]</scope>
    <source>
        <strain evidence="7">DSM 44202</strain>
    </source>
</reference>
<dbReference type="PROSITE" id="PS51733">
    <property type="entry name" value="BPL_LPL_CATALYTIC"/>
    <property type="match status" value="1"/>
</dbReference>
<dbReference type="InterPro" id="IPR004408">
    <property type="entry name" value="Biotin_CoA_COase_ligase"/>
</dbReference>
<dbReference type="GO" id="GO:0005737">
    <property type="term" value="C:cytoplasm"/>
    <property type="evidence" value="ECO:0007669"/>
    <property type="project" value="TreeGrafter"/>
</dbReference>
<dbReference type="GeneID" id="78249209"/>
<dbReference type="InterPro" id="IPR008988">
    <property type="entry name" value="Transcriptional_repressor_C"/>
</dbReference>
<dbReference type="HOGENOM" id="CLU_051096_5_0_11"/>
<dbReference type="PANTHER" id="PTHR12835:SF5">
    <property type="entry name" value="BIOTIN--PROTEIN LIGASE"/>
    <property type="match status" value="1"/>
</dbReference>
<dbReference type="SUPFAM" id="SSF55681">
    <property type="entry name" value="Class II aaRS and biotin synthetases"/>
    <property type="match status" value="1"/>
</dbReference>
<dbReference type="CDD" id="cd16442">
    <property type="entry name" value="BPL"/>
    <property type="match status" value="1"/>
</dbReference>
<evidence type="ECO:0000256" key="2">
    <source>
        <dbReference type="ARBA" id="ARBA00022741"/>
    </source>
</evidence>
<dbReference type="EC" id="6.3.4.15" evidence="5"/>
<evidence type="ECO:0000259" key="6">
    <source>
        <dbReference type="PROSITE" id="PS51733"/>
    </source>
</evidence>
<keyword evidence="1" id="KW-0436">Ligase</keyword>